<accession>A0ABV9PTJ2</accession>
<dbReference type="Pfam" id="PF11271">
    <property type="entry name" value="PorA"/>
    <property type="match status" value="1"/>
</dbReference>
<dbReference type="InterPro" id="IPR021424">
    <property type="entry name" value="PorA"/>
</dbReference>
<sequence length="493" mass="51424">MARQSSSTGRRSTVPALVLVGLGTFLITIALALVFFVVPAQKKTPLDINSTTVTEVSPGAVLVGLSLATNTPTDLNADREECRVPDAGGDDAAAEGAAAEGTAEGEDVEAVGDDEADDSEVQLAVSCFIDNDVPLYSQRRVTAVEPSDSDVITMQAAQSLLREDLADGGDNAALINATVDRITLDRVTAMPIDEATSTMQIVAAGGEESAPVGFVRDGLQYKFPFDTEQKSYPYFDASTFTTNPIEFVGETTVGGVEAYEFRQNLGPIDMWSSIRDHFASISEGYDPAVESVLASYRRDGMTAGQWGLEGDPEREVDMRRFYTNTRTIWVNPSTGQIVNGSEDIFQFFAEDQAEADAFFNDKTAVEEERAEPSRTAVRFQSGWNEETQEITLAGAQDSADTLNTFGRVVPIILGILGVLSLIGGIVLGARGGSAGSSRTAGRRPGASRPAGRAPSAGPAGTAPGGDGSAGPAGPAPGGSGPAGPAGPGPEARA</sequence>
<keyword evidence="4" id="KW-1185">Reference proteome</keyword>
<evidence type="ECO:0000313" key="3">
    <source>
        <dbReference type="EMBL" id="MFC4756447.1"/>
    </source>
</evidence>
<feature type="compositionally biased region" description="Low complexity" evidence="1">
    <location>
        <begin position="435"/>
        <end position="461"/>
    </location>
</feature>
<feature type="region of interest" description="Disordered" evidence="1">
    <location>
        <begin position="72"/>
        <end position="116"/>
    </location>
</feature>
<keyword evidence="2" id="KW-0812">Transmembrane</keyword>
<gene>
    <name evidence="3" type="ORF">ACFO7U_16880</name>
</gene>
<comment type="caution">
    <text evidence="3">The sequence shown here is derived from an EMBL/GenBank/DDBJ whole genome shotgun (WGS) entry which is preliminary data.</text>
</comment>
<keyword evidence="2" id="KW-1133">Transmembrane helix</keyword>
<evidence type="ECO:0000256" key="2">
    <source>
        <dbReference type="SAM" id="Phobius"/>
    </source>
</evidence>
<feature type="transmembrane region" description="Helical" evidence="2">
    <location>
        <begin position="12"/>
        <end position="38"/>
    </location>
</feature>
<dbReference type="Proteomes" id="UP001595836">
    <property type="component" value="Unassembled WGS sequence"/>
</dbReference>
<dbReference type="EMBL" id="JBHSHP010000060">
    <property type="protein sequence ID" value="MFC4756447.1"/>
    <property type="molecule type" value="Genomic_DNA"/>
</dbReference>
<evidence type="ECO:0000313" key="4">
    <source>
        <dbReference type="Proteomes" id="UP001595836"/>
    </source>
</evidence>
<feature type="compositionally biased region" description="Acidic residues" evidence="1">
    <location>
        <begin position="103"/>
        <end position="116"/>
    </location>
</feature>
<reference evidence="4" key="1">
    <citation type="journal article" date="2019" name="Int. J. Syst. Evol. Microbiol.">
        <title>The Global Catalogue of Microorganisms (GCM) 10K type strain sequencing project: providing services to taxonomists for standard genome sequencing and annotation.</title>
        <authorList>
            <consortium name="The Broad Institute Genomics Platform"/>
            <consortium name="The Broad Institute Genome Sequencing Center for Infectious Disease"/>
            <person name="Wu L."/>
            <person name="Ma J."/>
        </authorList>
    </citation>
    <scope>NUCLEOTIDE SEQUENCE [LARGE SCALE GENOMIC DNA]</scope>
    <source>
        <strain evidence="4">JCM 11882</strain>
    </source>
</reference>
<feature type="region of interest" description="Disordered" evidence="1">
    <location>
        <begin position="431"/>
        <end position="493"/>
    </location>
</feature>
<name>A0ABV9PTJ2_9ACTN</name>
<protein>
    <submittedName>
        <fullName evidence="3">DUF3068 domain-containing protein</fullName>
    </submittedName>
</protein>
<proteinExistence type="predicted"/>
<dbReference type="RefSeq" id="WP_344992856.1">
    <property type="nucleotide sequence ID" value="NZ_BAABCD010000020.1"/>
</dbReference>
<feature type="transmembrane region" description="Helical" evidence="2">
    <location>
        <begin position="408"/>
        <end position="429"/>
    </location>
</feature>
<organism evidence="3 4">
    <name type="scientific">Dietzia aurantiaca</name>
    <dbReference type="NCBI Taxonomy" id="983873"/>
    <lineage>
        <taxon>Bacteria</taxon>
        <taxon>Bacillati</taxon>
        <taxon>Actinomycetota</taxon>
        <taxon>Actinomycetes</taxon>
        <taxon>Mycobacteriales</taxon>
        <taxon>Dietziaceae</taxon>
        <taxon>Dietzia</taxon>
    </lineage>
</organism>
<feature type="compositionally biased region" description="Gly residues" evidence="1">
    <location>
        <begin position="462"/>
        <end position="485"/>
    </location>
</feature>
<evidence type="ECO:0000256" key="1">
    <source>
        <dbReference type="SAM" id="MobiDB-lite"/>
    </source>
</evidence>
<keyword evidence="2" id="KW-0472">Membrane</keyword>